<name>A0A9N8H6U1_9STRA</name>
<keyword evidence="2" id="KW-1185">Reference proteome</keyword>
<accession>A0A9N8H6U1</accession>
<dbReference type="EMBL" id="CAICTM010000051">
    <property type="protein sequence ID" value="CAB9499063.1"/>
    <property type="molecule type" value="Genomic_DNA"/>
</dbReference>
<evidence type="ECO:0000313" key="2">
    <source>
        <dbReference type="Proteomes" id="UP001153069"/>
    </source>
</evidence>
<organism evidence="1 2">
    <name type="scientific">Seminavis robusta</name>
    <dbReference type="NCBI Taxonomy" id="568900"/>
    <lineage>
        <taxon>Eukaryota</taxon>
        <taxon>Sar</taxon>
        <taxon>Stramenopiles</taxon>
        <taxon>Ochrophyta</taxon>
        <taxon>Bacillariophyta</taxon>
        <taxon>Bacillariophyceae</taxon>
        <taxon>Bacillariophycidae</taxon>
        <taxon>Naviculales</taxon>
        <taxon>Naviculaceae</taxon>
        <taxon>Seminavis</taxon>
    </lineage>
</organism>
<dbReference type="OrthoDB" id="47885at2759"/>
<dbReference type="AlphaFoldDB" id="A0A9N8H6U1"/>
<dbReference type="CDD" id="cd09272">
    <property type="entry name" value="RNase_HI_RT_Ty1"/>
    <property type="match status" value="1"/>
</dbReference>
<protein>
    <submittedName>
        <fullName evidence="1">Uncharacterized protein</fullName>
    </submittedName>
</protein>
<proteinExistence type="predicted"/>
<sequence>MMIFLEGVLIHWRSKLQKVVALSSSEAEFYACGEAVREVPFIAQILKFLQINVELPVQVKIDNVGAIFMSENKTSASRTRHMDTRWHYVNQMQQDGLVKIDFVRSEDNVSDIGTKNVNVETLDRHAPKLTGDKEQLV</sequence>
<evidence type="ECO:0000313" key="1">
    <source>
        <dbReference type="EMBL" id="CAB9499063.1"/>
    </source>
</evidence>
<reference evidence="1" key="1">
    <citation type="submission" date="2020-06" db="EMBL/GenBank/DDBJ databases">
        <authorList>
            <consortium name="Plant Systems Biology data submission"/>
        </authorList>
    </citation>
    <scope>NUCLEOTIDE SEQUENCE</scope>
    <source>
        <strain evidence="1">D6</strain>
    </source>
</reference>
<comment type="caution">
    <text evidence="1">The sequence shown here is derived from an EMBL/GenBank/DDBJ whole genome shotgun (WGS) entry which is preliminary data.</text>
</comment>
<dbReference type="Proteomes" id="UP001153069">
    <property type="component" value="Unassembled WGS sequence"/>
</dbReference>
<gene>
    <name evidence="1" type="ORF">SEMRO_52_G031241.1</name>
</gene>
<dbReference type="PANTHER" id="PTHR11439">
    <property type="entry name" value="GAG-POL-RELATED RETROTRANSPOSON"/>
    <property type="match status" value="1"/>
</dbReference>